<feature type="transmembrane region" description="Helical" evidence="1">
    <location>
        <begin position="55"/>
        <end position="81"/>
    </location>
</feature>
<evidence type="ECO:0000259" key="2">
    <source>
        <dbReference type="Pfam" id="PF03703"/>
    </source>
</evidence>
<dbReference type="Proteomes" id="UP000179099">
    <property type="component" value="Unassembled WGS sequence"/>
</dbReference>
<evidence type="ECO:0000256" key="1">
    <source>
        <dbReference type="SAM" id="Phobius"/>
    </source>
</evidence>
<dbReference type="EMBL" id="MHMW01000028">
    <property type="protein sequence ID" value="OGZ33583.1"/>
    <property type="molecule type" value="Genomic_DNA"/>
</dbReference>
<keyword evidence="1" id="KW-0812">Transmembrane</keyword>
<feature type="transmembrane region" description="Helical" evidence="1">
    <location>
        <begin position="20"/>
        <end position="43"/>
    </location>
</feature>
<reference evidence="3 4" key="1">
    <citation type="journal article" date="2016" name="Nat. Commun.">
        <title>Thousands of microbial genomes shed light on interconnected biogeochemical processes in an aquifer system.</title>
        <authorList>
            <person name="Anantharaman K."/>
            <person name="Brown C.T."/>
            <person name="Hug L.A."/>
            <person name="Sharon I."/>
            <person name="Castelle C.J."/>
            <person name="Probst A.J."/>
            <person name="Thomas B.C."/>
            <person name="Singh A."/>
            <person name="Wilkins M.J."/>
            <person name="Karaoz U."/>
            <person name="Brodie E.L."/>
            <person name="Williams K.H."/>
            <person name="Hubbard S.S."/>
            <person name="Banfield J.F."/>
        </authorList>
    </citation>
    <scope>NUCLEOTIDE SEQUENCE [LARGE SCALE GENOMIC DNA]</scope>
</reference>
<name>A0A1G2F6G8_9BACT</name>
<organism evidence="3 4">
    <name type="scientific">Candidatus Portnoybacteria bacterium RBG_19FT_COMBO_36_7</name>
    <dbReference type="NCBI Taxonomy" id="1801992"/>
    <lineage>
        <taxon>Bacteria</taxon>
        <taxon>Candidatus Portnoyibacteriota</taxon>
    </lineage>
</organism>
<evidence type="ECO:0000313" key="4">
    <source>
        <dbReference type="Proteomes" id="UP000179099"/>
    </source>
</evidence>
<proteinExistence type="predicted"/>
<feature type="domain" description="YdbS-like PH" evidence="2">
    <location>
        <begin position="84"/>
        <end position="150"/>
    </location>
</feature>
<keyword evidence="1" id="KW-0472">Membrane</keyword>
<dbReference type="STRING" id="1801992.A2Y98_01460"/>
<evidence type="ECO:0000313" key="3">
    <source>
        <dbReference type="EMBL" id="OGZ33583.1"/>
    </source>
</evidence>
<dbReference type="Pfam" id="PF03703">
    <property type="entry name" value="bPH_2"/>
    <property type="match status" value="1"/>
</dbReference>
<protein>
    <recommendedName>
        <fullName evidence="2">YdbS-like PH domain-containing protein</fullName>
    </recommendedName>
</protein>
<comment type="caution">
    <text evidence="3">The sequence shown here is derived from an EMBL/GenBank/DDBJ whole genome shotgun (WGS) entry which is preliminary data.</text>
</comment>
<dbReference type="AlphaFoldDB" id="A0A1G2F6G8"/>
<dbReference type="PANTHER" id="PTHR37938">
    <property type="entry name" value="BLL0215 PROTEIN"/>
    <property type="match status" value="1"/>
</dbReference>
<sequence length="180" mass="21625">MFFELKPEEKIIMTLRRHWLVLTFSLIWFLPVFLIPFVLWLTASYLNIQSVFFAPFFWLFCSLWWLFAWAGLAINWVNIYLDYWIITNQRIISTYQKGLFRREVSELSFSRIQDITVSVKGIIKTFVNYGSLEIRTAGTFDKIREPKEDNVFILEDIPKPYEVQNTLSQIHHDYVNDHSR</sequence>
<dbReference type="PANTHER" id="PTHR37938:SF1">
    <property type="entry name" value="BLL0215 PROTEIN"/>
    <property type="match status" value="1"/>
</dbReference>
<accession>A0A1G2F6G8</accession>
<dbReference type="InterPro" id="IPR005182">
    <property type="entry name" value="YdbS-like_PH"/>
</dbReference>
<gene>
    <name evidence="3" type="ORF">A2Y98_01460</name>
</gene>
<keyword evidence="1" id="KW-1133">Transmembrane helix</keyword>